<dbReference type="OrthoDB" id="2446291at2759"/>
<evidence type="ECO:0000313" key="2">
    <source>
        <dbReference type="EMBL" id="KAJ5200235.1"/>
    </source>
</evidence>
<reference evidence="2" key="1">
    <citation type="submission" date="2022-11" db="EMBL/GenBank/DDBJ databases">
        <authorList>
            <person name="Petersen C."/>
        </authorList>
    </citation>
    <scope>NUCLEOTIDE SEQUENCE</scope>
    <source>
        <strain evidence="2">IBT 16849</strain>
    </source>
</reference>
<gene>
    <name evidence="2" type="ORF">N7472_005439</name>
</gene>
<evidence type="ECO:0000313" key="3">
    <source>
        <dbReference type="Proteomes" id="UP001150879"/>
    </source>
</evidence>
<sequence>MAFPKRDIEGPEQSKEKRVCRPAPLSLKRPMPTHLANGDNLSPLVEKGQSSADSSPIPVKLFNVLKINEQFKNEPSKATLTPFANGDHLSPRLVQENGQPSPISHTLFNKSLNINEPSEATSTQGPFPFSGTQGNAPPTEFKPRLSTPQNGASGIVNVNWPLPYTRTVGTINEDGYAVVTQTWYDYSSMKIDSSATDSGSPRPFNFNPRSFPAPRVRTRIQYFGRPDGTARKKPRFIMGFRRSCPQCRRHVPGHSNHLIFR</sequence>
<keyword evidence="3" id="KW-1185">Reference proteome</keyword>
<accession>A0A9W9JTH1</accession>
<dbReference type="Proteomes" id="UP001150879">
    <property type="component" value="Unassembled WGS sequence"/>
</dbReference>
<feature type="region of interest" description="Disordered" evidence="1">
    <location>
        <begin position="116"/>
        <end position="152"/>
    </location>
</feature>
<proteinExistence type="predicted"/>
<dbReference type="AlphaFoldDB" id="A0A9W9JTH1"/>
<feature type="region of interest" description="Disordered" evidence="1">
    <location>
        <begin position="1"/>
        <end position="56"/>
    </location>
</feature>
<evidence type="ECO:0000256" key="1">
    <source>
        <dbReference type="SAM" id="MobiDB-lite"/>
    </source>
</evidence>
<protein>
    <submittedName>
        <fullName evidence="2">Uncharacterized protein</fullName>
    </submittedName>
</protein>
<comment type="caution">
    <text evidence="2">The sequence shown here is derived from an EMBL/GenBank/DDBJ whole genome shotgun (WGS) entry which is preliminary data.</text>
</comment>
<name>A0A9W9JTH1_9EURO</name>
<reference evidence="2" key="2">
    <citation type="journal article" date="2023" name="IMA Fungus">
        <title>Comparative genomic study of the Penicillium genus elucidates a diverse pangenome and 15 lateral gene transfer events.</title>
        <authorList>
            <person name="Petersen C."/>
            <person name="Sorensen T."/>
            <person name="Nielsen M.R."/>
            <person name="Sondergaard T.E."/>
            <person name="Sorensen J.L."/>
            <person name="Fitzpatrick D.A."/>
            <person name="Frisvad J.C."/>
            <person name="Nielsen K.L."/>
        </authorList>
    </citation>
    <scope>NUCLEOTIDE SEQUENCE</scope>
    <source>
        <strain evidence="2">IBT 16849</strain>
    </source>
</reference>
<feature type="compositionally biased region" description="Basic and acidic residues" evidence="1">
    <location>
        <begin position="1"/>
        <end position="19"/>
    </location>
</feature>
<organism evidence="2 3">
    <name type="scientific">Penicillium cf. griseofulvum</name>
    <dbReference type="NCBI Taxonomy" id="2972120"/>
    <lineage>
        <taxon>Eukaryota</taxon>
        <taxon>Fungi</taxon>
        <taxon>Dikarya</taxon>
        <taxon>Ascomycota</taxon>
        <taxon>Pezizomycotina</taxon>
        <taxon>Eurotiomycetes</taxon>
        <taxon>Eurotiomycetidae</taxon>
        <taxon>Eurotiales</taxon>
        <taxon>Aspergillaceae</taxon>
        <taxon>Penicillium</taxon>
    </lineage>
</organism>
<feature type="compositionally biased region" description="Polar residues" evidence="1">
    <location>
        <begin position="116"/>
        <end position="136"/>
    </location>
</feature>
<dbReference type="EMBL" id="JAPQKP010000003">
    <property type="protein sequence ID" value="KAJ5200235.1"/>
    <property type="molecule type" value="Genomic_DNA"/>
</dbReference>